<dbReference type="NCBIfam" id="TIGR02866">
    <property type="entry name" value="CoxB"/>
    <property type="match status" value="1"/>
</dbReference>
<dbReference type="PANTHER" id="PTHR22888:SF9">
    <property type="entry name" value="CYTOCHROME C OXIDASE SUBUNIT 2"/>
    <property type="match status" value="1"/>
</dbReference>
<dbReference type="GO" id="GO:0016491">
    <property type="term" value="F:oxidoreductase activity"/>
    <property type="evidence" value="ECO:0007669"/>
    <property type="project" value="InterPro"/>
</dbReference>
<dbReference type="SUPFAM" id="SSF49503">
    <property type="entry name" value="Cupredoxins"/>
    <property type="match status" value="1"/>
</dbReference>
<reference evidence="16 17" key="1">
    <citation type="journal article" date="2016" name="Front. Microbiol.">
        <title>Genomic Resource of Rice Seed Associated Bacteria.</title>
        <authorList>
            <person name="Midha S."/>
            <person name="Bansal K."/>
            <person name="Sharma S."/>
            <person name="Kumar N."/>
            <person name="Patil P.P."/>
            <person name="Chaudhry V."/>
            <person name="Patil P.B."/>
        </authorList>
    </citation>
    <scope>NUCLEOTIDE SEQUENCE [LARGE SCALE GENOMIC DNA]</scope>
    <source>
        <strain evidence="16 17">NS365</strain>
    </source>
</reference>
<keyword evidence="4" id="KW-0679">Respiratory chain</keyword>
<evidence type="ECO:0000256" key="1">
    <source>
        <dbReference type="ARBA" id="ARBA00004141"/>
    </source>
</evidence>
<evidence type="ECO:0000313" key="16">
    <source>
        <dbReference type="EMBL" id="KTR03842.1"/>
    </source>
</evidence>
<evidence type="ECO:0000256" key="12">
    <source>
        <dbReference type="ARBA" id="ARBA00031399"/>
    </source>
</evidence>
<dbReference type="GO" id="GO:0005507">
    <property type="term" value="F:copper ion binding"/>
    <property type="evidence" value="ECO:0007669"/>
    <property type="project" value="InterPro"/>
</dbReference>
<dbReference type="PATRIC" id="fig|401562.4.peg.3254"/>
<feature type="transmembrane region" description="Helical" evidence="14">
    <location>
        <begin position="71"/>
        <end position="93"/>
    </location>
</feature>
<evidence type="ECO:0000256" key="13">
    <source>
        <dbReference type="ARBA" id="ARBA00047816"/>
    </source>
</evidence>
<dbReference type="InterPro" id="IPR008972">
    <property type="entry name" value="Cupredoxin"/>
</dbReference>
<dbReference type="Proteomes" id="UP000078529">
    <property type="component" value="Unassembled WGS sequence"/>
</dbReference>
<evidence type="ECO:0000256" key="7">
    <source>
        <dbReference type="ARBA" id="ARBA00022982"/>
    </source>
</evidence>
<comment type="catalytic activity">
    <reaction evidence="13">
        <text>4 Fe(II)-[cytochrome c] + O2 + 8 H(+)(in) = 4 Fe(III)-[cytochrome c] + 2 H2O + 4 H(+)(out)</text>
        <dbReference type="Rhea" id="RHEA:11436"/>
        <dbReference type="Rhea" id="RHEA-COMP:10350"/>
        <dbReference type="Rhea" id="RHEA-COMP:14399"/>
        <dbReference type="ChEBI" id="CHEBI:15377"/>
        <dbReference type="ChEBI" id="CHEBI:15378"/>
        <dbReference type="ChEBI" id="CHEBI:15379"/>
        <dbReference type="ChEBI" id="CHEBI:29033"/>
        <dbReference type="ChEBI" id="CHEBI:29034"/>
        <dbReference type="EC" id="7.1.1.9"/>
    </reaction>
</comment>
<name>A0A175RM09_9HYPH</name>
<dbReference type="PANTHER" id="PTHR22888">
    <property type="entry name" value="CYTOCHROME C OXIDASE, SUBUNIT II"/>
    <property type="match status" value="1"/>
</dbReference>
<dbReference type="InterPro" id="IPR001505">
    <property type="entry name" value="Copper_CuA"/>
</dbReference>
<keyword evidence="5 14" id="KW-0812">Transmembrane</keyword>
<keyword evidence="10 14" id="KW-0472">Membrane</keyword>
<dbReference type="PROSITE" id="PS00078">
    <property type="entry name" value="COX2"/>
    <property type="match status" value="1"/>
</dbReference>
<dbReference type="GO" id="GO:0004129">
    <property type="term" value="F:cytochrome-c oxidase activity"/>
    <property type="evidence" value="ECO:0007669"/>
    <property type="project" value="UniProtKB-EC"/>
</dbReference>
<evidence type="ECO:0000256" key="9">
    <source>
        <dbReference type="ARBA" id="ARBA00023008"/>
    </source>
</evidence>
<evidence type="ECO:0000256" key="4">
    <source>
        <dbReference type="ARBA" id="ARBA00022660"/>
    </source>
</evidence>
<dbReference type="InterPro" id="IPR014222">
    <property type="entry name" value="Cyt_c_oxidase_su2"/>
</dbReference>
<evidence type="ECO:0000313" key="17">
    <source>
        <dbReference type="Proteomes" id="UP000078529"/>
    </source>
</evidence>
<comment type="similarity">
    <text evidence="2">Belongs to the cytochrome c oxidase subunit 2 family.</text>
</comment>
<keyword evidence="7" id="KW-0249">Electron transport</keyword>
<evidence type="ECO:0000256" key="11">
    <source>
        <dbReference type="ARBA" id="ARBA00024688"/>
    </source>
</evidence>
<dbReference type="PROSITE" id="PS50857">
    <property type="entry name" value="COX2_CUA"/>
    <property type="match status" value="1"/>
</dbReference>
<dbReference type="AlphaFoldDB" id="A0A175RM09"/>
<dbReference type="InterPro" id="IPR002429">
    <property type="entry name" value="CcO_II-like_C"/>
</dbReference>
<evidence type="ECO:0000256" key="14">
    <source>
        <dbReference type="SAM" id="Phobius"/>
    </source>
</evidence>
<evidence type="ECO:0000256" key="5">
    <source>
        <dbReference type="ARBA" id="ARBA00022692"/>
    </source>
</evidence>
<comment type="function">
    <text evidence="11">Subunits I and II form the functional core of the enzyme complex. Electrons originating in cytochrome c are transferred via heme a and Cu(A) to the binuclear center formed by heme a3 and Cu(B).</text>
</comment>
<dbReference type="GO" id="GO:0016020">
    <property type="term" value="C:membrane"/>
    <property type="evidence" value="ECO:0007669"/>
    <property type="project" value="UniProtKB-SubCell"/>
</dbReference>
<comment type="subcellular location">
    <subcellularLocation>
        <location evidence="1">Membrane</location>
        <topology evidence="1">Multi-pass membrane protein</topology>
    </subcellularLocation>
</comment>
<dbReference type="RefSeq" id="WP_058601463.1">
    <property type="nucleotide sequence ID" value="NZ_LDQA01000045.1"/>
</dbReference>
<feature type="domain" description="Cytochrome oxidase subunit II copper A binding" evidence="15">
    <location>
        <begin position="105"/>
        <end position="217"/>
    </location>
</feature>
<evidence type="ECO:0000256" key="8">
    <source>
        <dbReference type="ARBA" id="ARBA00022989"/>
    </source>
</evidence>
<evidence type="ECO:0000256" key="10">
    <source>
        <dbReference type="ARBA" id="ARBA00023136"/>
    </source>
</evidence>
<dbReference type="InterPro" id="IPR045187">
    <property type="entry name" value="CcO_II"/>
</dbReference>
<proteinExistence type="inferred from homology"/>
<evidence type="ECO:0000256" key="3">
    <source>
        <dbReference type="ARBA" id="ARBA00022448"/>
    </source>
</evidence>
<keyword evidence="17" id="KW-1185">Reference proteome</keyword>
<dbReference type="Gene3D" id="2.60.40.420">
    <property type="entry name" value="Cupredoxins - blue copper proteins"/>
    <property type="match status" value="1"/>
</dbReference>
<dbReference type="EMBL" id="LDQA01000045">
    <property type="protein sequence ID" value="KTR03842.1"/>
    <property type="molecule type" value="Genomic_DNA"/>
</dbReference>
<dbReference type="GO" id="GO:0042773">
    <property type="term" value="P:ATP synthesis coupled electron transport"/>
    <property type="evidence" value="ECO:0007669"/>
    <property type="project" value="TreeGrafter"/>
</dbReference>
<accession>A0A175RM09</accession>
<organism evidence="16 17">
    <name type="scientific">Aureimonas ureilytica</name>
    <dbReference type="NCBI Taxonomy" id="401562"/>
    <lineage>
        <taxon>Bacteria</taxon>
        <taxon>Pseudomonadati</taxon>
        <taxon>Pseudomonadota</taxon>
        <taxon>Alphaproteobacteria</taxon>
        <taxon>Hyphomicrobiales</taxon>
        <taxon>Aurantimonadaceae</taxon>
        <taxon>Aureimonas</taxon>
    </lineage>
</organism>
<comment type="caution">
    <text evidence="16">The sequence shown here is derived from an EMBL/GenBank/DDBJ whole genome shotgun (WGS) entry which is preliminary data.</text>
</comment>
<feature type="transmembrane region" description="Helical" evidence="14">
    <location>
        <begin position="32"/>
        <end position="59"/>
    </location>
</feature>
<evidence type="ECO:0000256" key="2">
    <source>
        <dbReference type="ARBA" id="ARBA00007866"/>
    </source>
</evidence>
<protein>
    <recommendedName>
        <fullName evidence="12">Cytochrome aa3 subunit 2</fullName>
    </recommendedName>
</protein>
<sequence>MIAPLALSLGLSGCAGKLSILDPAGPAAQSTATLWWVMLAGASAILALVLALVAFAFLKPGWGRDIPPKRWLVWGGLAFPGVVLTALLVFALATGERLLAHPGAPGLVRVEARPYQWRWEFRYPGREGATETVLHVPAGQPIDVAVIGTDVIHAFWVPRLGGKIDAIPGHVNVIRLQADRPGTYGGVCAEFCGTGHAEMSFSVIAHPPENFEAALDQALAAAPAPSLSQEPAP</sequence>
<dbReference type="Pfam" id="PF00116">
    <property type="entry name" value="COX2"/>
    <property type="match status" value="1"/>
</dbReference>
<evidence type="ECO:0000256" key="6">
    <source>
        <dbReference type="ARBA" id="ARBA00022723"/>
    </source>
</evidence>
<keyword evidence="6" id="KW-0479">Metal-binding</keyword>
<keyword evidence="3" id="KW-0813">Transport</keyword>
<keyword evidence="8 14" id="KW-1133">Transmembrane helix</keyword>
<gene>
    <name evidence="16" type="ORF">NS365_16865</name>
</gene>
<keyword evidence="9" id="KW-0186">Copper</keyword>
<evidence type="ECO:0000259" key="15">
    <source>
        <dbReference type="PROSITE" id="PS50857"/>
    </source>
</evidence>